<dbReference type="EMBL" id="CP000155">
    <property type="protein sequence ID" value="ABC33398.1"/>
    <property type="molecule type" value="Genomic_DNA"/>
</dbReference>
<organism evidence="1 2">
    <name type="scientific">Hahella chejuensis (strain KCTC 2396)</name>
    <dbReference type="NCBI Taxonomy" id="349521"/>
    <lineage>
        <taxon>Bacteria</taxon>
        <taxon>Pseudomonadati</taxon>
        <taxon>Pseudomonadota</taxon>
        <taxon>Gammaproteobacteria</taxon>
        <taxon>Oceanospirillales</taxon>
        <taxon>Hahellaceae</taxon>
        <taxon>Hahella</taxon>
    </lineage>
</organism>
<evidence type="ECO:0000313" key="2">
    <source>
        <dbReference type="Proteomes" id="UP000000238"/>
    </source>
</evidence>
<proteinExistence type="predicted"/>
<reference evidence="1 2" key="1">
    <citation type="journal article" date="2005" name="Nucleic Acids Res.">
        <title>Genomic blueprint of Hahella chejuensis, a marine microbe producing an algicidal agent.</title>
        <authorList>
            <person name="Jeong H."/>
            <person name="Yim J.H."/>
            <person name="Lee C."/>
            <person name="Choi S.-H."/>
            <person name="Park Y.K."/>
            <person name="Yoon S.H."/>
            <person name="Hur C.-G."/>
            <person name="Kang H.-Y."/>
            <person name="Kim D."/>
            <person name="Lee H.H."/>
            <person name="Park K.H."/>
            <person name="Park S.-H."/>
            <person name="Park H.-S."/>
            <person name="Lee H.K."/>
            <person name="Oh T.K."/>
            <person name="Kim J.F."/>
        </authorList>
    </citation>
    <scope>NUCLEOTIDE SEQUENCE [LARGE SCALE GENOMIC DNA]</scope>
    <source>
        <strain evidence="1 2">KCTC 2396</strain>
    </source>
</reference>
<dbReference type="Proteomes" id="UP000000238">
    <property type="component" value="Chromosome"/>
</dbReference>
<evidence type="ECO:0000313" key="1">
    <source>
        <dbReference type="EMBL" id="ABC33398.1"/>
    </source>
</evidence>
<protein>
    <submittedName>
        <fullName evidence="1">Uncharacterized protein</fullName>
    </submittedName>
</protein>
<keyword evidence="2" id="KW-1185">Reference proteome</keyword>
<accession>Q2S7H6</accession>
<dbReference type="RefSeq" id="WP_011400448.1">
    <property type="nucleotide sequence ID" value="NC_007645.1"/>
</dbReference>
<dbReference type="HOGENOM" id="CLU_1325129_0_0_6"/>
<dbReference type="STRING" id="349521.HCH_06774"/>
<dbReference type="eggNOG" id="COG3409">
    <property type="taxonomic scope" value="Bacteria"/>
</dbReference>
<dbReference type="AlphaFoldDB" id="Q2S7H6"/>
<dbReference type="OrthoDB" id="653560at2"/>
<gene>
    <name evidence="1" type="ordered locus">HCH_06774</name>
</gene>
<dbReference type="KEGG" id="hch:HCH_06774"/>
<name>Q2S7H6_HAHCH</name>
<sequence length="197" mass="21909">MIAINYEQLRAAVRNQGHRFFESGDYNLNLVGVRAQDRHANTFNDLLCVAFQIQGQTHCFSFPATTDPGVYWREHLANEKGTAIVAPGQYAGVWALGKHQGKYDALVQRGPITVFRDKDRNAQLDAQGATETGHFGINCHRATEDGQSLRVDRWSAGCQVIADSADFDVLLALCRKAAGLYGNRFTYTLLDETEVSR</sequence>